<dbReference type="PANTHER" id="PTHR43639">
    <property type="entry name" value="OXIDOREDUCTASE, SHORT-CHAIN DEHYDROGENASE/REDUCTASE FAMILY (AFU_ORTHOLOGUE AFUA_5G02870)"/>
    <property type="match status" value="1"/>
</dbReference>
<dbReference type="SUPFAM" id="SSF51735">
    <property type="entry name" value="NAD(P)-binding Rossmann-fold domains"/>
    <property type="match status" value="1"/>
</dbReference>
<dbReference type="PRINTS" id="PR00080">
    <property type="entry name" value="SDRFAMILY"/>
</dbReference>
<dbReference type="PROSITE" id="PS00061">
    <property type="entry name" value="ADH_SHORT"/>
    <property type="match status" value="1"/>
</dbReference>
<proteinExistence type="inferred from homology"/>
<gene>
    <name evidence="3" type="ORF">DV711_04660</name>
</gene>
<dbReference type="PANTHER" id="PTHR43639:SF1">
    <property type="entry name" value="SHORT-CHAIN DEHYDROGENASE_REDUCTASE FAMILY PROTEIN"/>
    <property type="match status" value="1"/>
</dbReference>
<dbReference type="AlphaFoldDB" id="A0A369WRX5"/>
<evidence type="ECO:0000256" key="2">
    <source>
        <dbReference type="ARBA" id="ARBA00023002"/>
    </source>
</evidence>
<protein>
    <submittedName>
        <fullName evidence="3">Short chain dehydrogenase</fullName>
    </submittedName>
</protein>
<reference evidence="3 4" key="1">
    <citation type="submission" date="2018-07" db="EMBL/GenBank/DDBJ databases">
        <title>Motiliproteus coralliicola sp. nov., a bacterium isolated from Coral.</title>
        <authorList>
            <person name="Wang G."/>
        </authorList>
    </citation>
    <scope>NUCLEOTIDE SEQUENCE [LARGE SCALE GENOMIC DNA]</scope>
    <source>
        <strain evidence="3 4">C34</strain>
    </source>
</reference>
<dbReference type="Pfam" id="PF13561">
    <property type="entry name" value="adh_short_C2"/>
    <property type="match status" value="1"/>
</dbReference>
<dbReference type="InterPro" id="IPR002347">
    <property type="entry name" value="SDR_fam"/>
</dbReference>
<comment type="similarity">
    <text evidence="1">Belongs to the short-chain dehydrogenases/reductases (SDR) family.</text>
</comment>
<dbReference type="RefSeq" id="WP_114694469.1">
    <property type="nucleotide sequence ID" value="NZ_QQOH01000001.1"/>
</dbReference>
<accession>A0A369WRX5</accession>
<dbReference type="GO" id="GO:0016491">
    <property type="term" value="F:oxidoreductase activity"/>
    <property type="evidence" value="ECO:0007669"/>
    <property type="project" value="UniProtKB-KW"/>
</dbReference>
<evidence type="ECO:0000256" key="1">
    <source>
        <dbReference type="ARBA" id="ARBA00006484"/>
    </source>
</evidence>
<dbReference type="InterPro" id="IPR020904">
    <property type="entry name" value="Sc_DH/Rdtase_CS"/>
</dbReference>
<organism evidence="3 4">
    <name type="scientific">Motiliproteus coralliicola</name>
    <dbReference type="NCBI Taxonomy" id="2283196"/>
    <lineage>
        <taxon>Bacteria</taxon>
        <taxon>Pseudomonadati</taxon>
        <taxon>Pseudomonadota</taxon>
        <taxon>Gammaproteobacteria</taxon>
        <taxon>Oceanospirillales</taxon>
        <taxon>Oceanospirillaceae</taxon>
        <taxon>Motiliproteus</taxon>
    </lineage>
</organism>
<keyword evidence="2" id="KW-0560">Oxidoreductase</keyword>
<sequence length="257" mass="27412">MTDRLNKAAISEQVIIITGASRGIGAACARLIADRGYRVVVNYRQQADKALQLVDQIIHRGGQAKAICADVANEAEVETLFQQADQFGKLYGLVNNAGILDRQARLDELDAARLQRLFQVNVVGSFLCAKQAVKRMSTRYGGEGGAIVNLSSVAARLGAPGEYIDYAATKGAIDTMTLGLSKEVAAEGIRVNAVRPGIIYTDIHADGGEPGRVDRLGPSLPMQRGGRPEEVAEAVLWLLSEQASYITGNFIDAAGGR</sequence>
<dbReference type="NCBIfam" id="NF004777">
    <property type="entry name" value="PRK06123.1"/>
    <property type="match status" value="1"/>
</dbReference>
<dbReference type="Proteomes" id="UP000253769">
    <property type="component" value="Unassembled WGS sequence"/>
</dbReference>
<dbReference type="OrthoDB" id="20590at2"/>
<dbReference type="FunFam" id="3.40.50.720:FF:000173">
    <property type="entry name" value="3-oxoacyl-[acyl-carrier protein] reductase"/>
    <property type="match status" value="1"/>
</dbReference>
<name>A0A369WRX5_9GAMM</name>
<dbReference type="InterPro" id="IPR036291">
    <property type="entry name" value="NAD(P)-bd_dom_sf"/>
</dbReference>
<dbReference type="EMBL" id="QQOH01000001">
    <property type="protein sequence ID" value="RDE24878.1"/>
    <property type="molecule type" value="Genomic_DNA"/>
</dbReference>
<evidence type="ECO:0000313" key="3">
    <source>
        <dbReference type="EMBL" id="RDE24878.1"/>
    </source>
</evidence>
<dbReference type="Gene3D" id="3.40.50.720">
    <property type="entry name" value="NAD(P)-binding Rossmann-like Domain"/>
    <property type="match status" value="1"/>
</dbReference>
<keyword evidence="4" id="KW-1185">Reference proteome</keyword>
<dbReference type="PRINTS" id="PR00081">
    <property type="entry name" value="GDHRDH"/>
</dbReference>
<comment type="caution">
    <text evidence="3">The sequence shown here is derived from an EMBL/GenBank/DDBJ whole genome shotgun (WGS) entry which is preliminary data.</text>
</comment>
<dbReference type="CDD" id="cd05233">
    <property type="entry name" value="SDR_c"/>
    <property type="match status" value="1"/>
</dbReference>
<evidence type="ECO:0000313" key="4">
    <source>
        <dbReference type="Proteomes" id="UP000253769"/>
    </source>
</evidence>